<feature type="domain" description="Helicase ATP-binding" evidence="16">
    <location>
        <begin position="83"/>
        <end position="274"/>
    </location>
</feature>
<evidence type="ECO:0000256" key="5">
    <source>
        <dbReference type="ARBA" id="ARBA00022475"/>
    </source>
</evidence>
<keyword evidence="6 15" id="KW-0963">Cytoplasm</keyword>
<keyword evidence="10 15" id="KW-0067">ATP-binding</keyword>
<dbReference type="FunFam" id="3.40.50.300:FF:000429">
    <property type="entry name" value="Preprotein translocase subunit SecA"/>
    <property type="match status" value="1"/>
</dbReference>
<gene>
    <name evidence="15" type="primary">secA</name>
    <name evidence="19" type="ORF">A3A20_01880</name>
</gene>
<dbReference type="InterPro" id="IPR027417">
    <property type="entry name" value="P-loop_NTPase"/>
</dbReference>
<dbReference type="InterPro" id="IPR036266">
    <property type="entry name" value="SecA_Wing/Scaffold_sf"/>
</dbReference>
<comment type="function">
    <text evidence="15">Part of the Sec protein translocase complex. Interacts with the SecYEG preprotein conducting channel. Has a central role in coupling the hydrolysis of ATP to the transfer of proteins into and across the cell membrane, serving as an ATP-driven molecular motor driving the stepwise translocation of polypeptide chains across the membrane.</text>
</comment>
<dbReference type="GO" id="GO:0008564">
    <property type="term" value="F:protein-exporting ATPase activity"/>
    <property type="evidence" value="ECO:0007669"/>
    <property type="project" value="UniProtKB-EC"/>
</dbReference>
<dbReference type="SUPFAM" id="SSF52540">
    <property type="entry name" value="P-loop containing nucleoside triphosphate hydrolases"/>
    <property type="match status" value="2"/>
</dbReference>
<feature type="binding site" evidence="15">
    <location>
        <begin position="99"/>
        <end position="103"/>
    </location>
    <ligand>
        <name>ATP</name>
        <dbReference type="ChEBI" id="CHEBI:30616"/>
    </ligand>
</feature>
<dbReference type="InterPro" id="IPR004027">
    <property type="entry name" value="SEC_C_motif"/>
</dbReference>
<dbReference type="InterPro" id="IPR020937">
    <property type="entry name" value="SecA_CS"/>
</dbReference>
<dbReference type="STRING" id="1802557.A3A20_01880"/>
<dbReference type="InterPro" id="IPR014001">
    <property type="entry name" value="Helicase_ATP-bd"/>
</dbReference>
<keyword evidence="5 15" id="KW-1003">Cell membrane</keyword>
<evidence type="ECO:0000259" key="17">
    <source>
        <dbReference type="PROSITE" id="PS51194"/>
    </source>
</evidence>
<dbReference type="InterPro" id="IPR011116">
    <property type="entry name" value="SecA_Wing/Scaffold"/>
</dbReference>
<dbReference type="GO" id="GO:0031522">
    <property type="term" value="C:cell envelope Sec protein transport complex"/>
    <property type="evidence" value="ECO:0007669"/>
    <property type="project" value="TreeGrafter"/>
</dbReference>
<dbReference type="InterPro" id="IPR001650">
    <property type="entry name" value="Helicase_C-like"/>
</dbReference>
<dbReference type="Pfam" id="PF07516">
    <property type="entry name" value="SecA_SW"/>
    <property type="match status" value="1"/>
</dbReference>
<dbReference type="GO" id="GO:0065002">
    <property type="term" value="P:intracellular protein transmembrane transport"/>
    <property type="evidence" value="ECO:0007669"/>
    <property type="project" value="UniProtKB-UniRule"/>
</dbReference>
<dbReference type="Pfam" id="PF01043">
    <property type="entry name" value="SecA_PP_bind"/>
    <property type="match status" value="1"/>
</dbReference>
<dbReference type="Pfam" id="PF21090">
    <property type="entry name" value="P-loop_SecA"/>
    <property type="match status" value="2"/>
</dbReference>
<evidence type="ECO:0000256" key="12">
    <source>
        <dbReference type="ARBA" id="ARBA00022967"/>
    </source>
</evidence>
<feature type="binding site" evidence="15">
    <location>
        <position position="521"/>
    </location>
    <ligand>
        <name>ATP</name>
        <dbReference type="ChEBI" id="CHEBI:30616"/>
    </ligand>
</feature>
<dbReference type="Gene3D" id="3.40.50.300">
    <property type="entry name" value="P-loop containing nucleotide triphosphate hydrolases"/>
    <property type="match status" value="3"/>
</dbReference>
<dbReference type="PANTHER" id="PTHR30612:SF0">
    <property type="entry name" value="CHLOROPLAST PROTEIN-TRANSPORTING ATPASE"/>
    <property type="match status" value="1"/>
</dbReference>
<accession>A0A1F8DUV3</accession>
<evidence type="ECO:0000256" key="9">
    <source>
        <dbReference type="ARBA" id="ARBA00022833"/>
    </source>
</evidence>
<evidence type="ECO:0000256" key="6">
    <source>
        <dbReference type="ARBA" id="ARBA00022490"/>
    </source>
</evidence>
<protein>
    <recommendedName>
        <fullName evidence="15">Protein translocase subunit SecA</fullName>
        <ecNumber evidence="15">7.4.2.8</ecNumber>
    </recommendedName>
</protein>
<keyword evidence="7" id="KW-0479">Metal-binding</keyword>
<dbReference type="SMART" id="SM00958">
    <property type="entry name" value="SecA_PP_bind"/>
    <property type="match status" value="1"/>
</dbReference>
<keyword evidence="12 15" id="KW-1278">Translocase</keyword>
<evidence type="ECO:0000256" key="2">
    <source>
        <dbReference type="ARBA" id="ARBA00004170"/>
    </source>
</evidence>
<evidence type="ECO:0000313" key="20">
    <source>
        <dbReference type="Proteomes" id="UP000178946"/>
    </source>
</evidence>
<dbReference type="GO" id="GO:0017038">
    <property type="term" value="P:protein import"/>
    <property type="evidence" value="ECO:0007669"/>
    <property type="project" value="InterPro"/>
</dbReference>
<dbReference type="EC" id="7.4.2.8" evidence="15"/>
<feature type="domain" description="Helicase C-terminal" evidence="17">
    <location>
        <begin position="443"/>
        <end position="613"/>
    </location>
</feature>
<comment type="subunit">
    <text evidence="15">Monomer and homodimer. Part of the essential Sec protein translocation apparatus which comprises SecA, SecYEG and auxiliary proteins SecDF. Other proteins may also be involved.</text>
</comment>
<evidence type="ECO:0000256" key="11">
    <source>
        <dbReference type="ARBA" id="ARBA00022927"/>
    </source>
</evidence>
<dbReference type="PROSITE" id="PS51192">
    <property type="entry name" value="HELICASE_ATP_BIND_1"/>
    <property type="match status" value="1"/>
</dbReference>
<evidence type="ECO:0000256" key="8">
    <source>
        <dbReference type="ARBA" id="ARBA00022741"/>
    </source>
</evidence>
<evidence type="ECO:0000313" key="19">
    <source>
        <dbReference type="EMBL" id="OGM91759.1"/>
    </source>
</evidence>
<evidence type="ECO:0000256" key="14">
    <source>
        <dbReference type="ARBA" id="ARBA00023136"/>
    </source>
</evidence>
<dbReference type="Pfam" id="PF02810">
    <property type="entry name" value="SEC-C"/>
    <property type="match status" value="1"/>
</dbReference>
<evidence type="ECO:0000256" key="7">
    <source>
        <dbReference type="ARBA" id="ARBA00022723"/>
    </source>
</evidence>
<evidence type="ECO:0000256" key="13">
    <source>
        <dbReference type="ARBA" id="ARBA00023010"/>
    </source>
</evidence>
<evidence type="ECO:0000256" key="4">
    <source>
        <dbReference type="ARBA" id="ARBA00022448"/>
    </source>
</evidence>
<dbReference type="PROSITE" id="PS51194">
    <property type="entry name" value="HELICASE_CTER"/>
    <property type="match status" value="1"/>
</dbReference>
<keyword evidence="9" id="KW-0862">Zinc</keyword>
<dbReference type="GO" id="GO:0005829">
    <property type="term" value="C:cytosol"/>
    <property type="evidence" value="ECO:0007669"/>
    <property type="project" value="TreeGrafter"/>
</dbReference>
<feature type="domain" description="SecA family profile" evidence="18">
    <location>
        <begin position="2"/>
        <end position="608"/>
    </location>
</feature>
<dbReference type="Gene3D" id="3.90.1440.10">
    <property type="entry name" value="SecA, preprotein cross-linking domain"/>
    <property type="match status" value="1"/>
</dbReference>
<dbReference type="EMBL" id="MGIR01000001">
    <property type="protein sequence ID" value="OGM91759.1"/>
    <property type="molecule type" value="Genomic_DNA"/>
</dbReference>
<dbReference type="PANTHER" id="PTHR30612">
    <property type="entry name" value="SECA INNER MEMBRANE COMPONENT OF SEC PROTEIN SECRETION SYSTEM"/>
    <property type="match status" value="1"/>
</dbReference>
<dbReference type="Gene3D" id="1.10.3060.10">
    <property type="entry name" value="Helical scaffold and wing domains of SecA"/>
    <property type="match status" value="1"/>
</dbReference>
<dbReference type="AlphaFoldDB" id="A0A1F8DUV3"/>
<organism evidence="19 20">
    <name type="scientific">Candidatus Wolfebacteria bacterium RIFCSPLOWO2_01_FULL_45_19</name>
    <dbReference type="NCBI Taxonomy" id="1802557"/>
    <lineage>
        <taxon>Bacteria</taxon>
        <taxon>Candidatus Wolfeibacteriota</taxon>
    </lineage>
</organism>
<evidence type="ECO:0000259" key="16">
    <source>
        <dbReference type="PROSITE" id="PS51192"/>
    </source>
</evidence>
<proteinExistence type="inferred from homology"/>
<feature type="binding site" evidence="15">
    <location>
        <position position="81"/>
    </location>
    <ligand>
        <name>ATP</name>
        <dbReference type="ChEBI" id="CHEBI:30616"/>
    </ligand>
</feature>
<dbReference type="InterPro" id="IPR044722">
    <property type="entry name" value="SecA_SF2_C"/>
</dbReference>
<dbReference type="Proteomes" id="UP000178946">
    <property type="component" value="Unassembled WGS sequence"/>
</dbReference>
<evidence type="ECO:0000256" key="1">
    <source>
        <dbReference type="ARBA" id="ARBA00001947"/>
    </source>
</evidence>
<dbReference type="GO" id="GO:0043952">
    <property type="term" value="P:protein transport by the Sec complex"/>
    <property type="evidence" value="ECO:0007669"/>
    <property type="project" value="TreeGrafter"/>
</dbReference>
<dbReference type="InterPro" id="IPR011130">
    <property type="entry name" value="SecA_preprotein_X-link_dom"/>
</dbReference>
<dbReference type="FunFam" id="3.90.1440.10:FF:000002">
    <property type="entry name" value="Protein translocase subunit SecA"/>
    <property type="match status" value="1"/>
</dbReference>
<dbReference type="CDD" id="cd18803">
    <property type="entry name" value="SF2_C_secA"/>
    <property type="match status" value="1"/>
</dbReference>
<name>A0A1F8DUV3_9BACT</name>
<dbReference type="SUPFAM" id="SSF81886">
    <property type="entry name" value="Helical scaffold and wing domains of SecA"/>
    <property type="match status" value="1"/>
</dbReference>
<keyword evidence="11 15" id="KW-0653">Protein transport</keyword>
<evidence type="ECO:0000259" key="18">
    <source>
        <dbReference type="PROSITE" id="PS51196"/>
    </source>
</evidence>
<keyword evidence="4 15" id="KW-0813">Transport</keyword>
<dbReference type="InterPro" id="IPR000185">
    <property type="entry name" value="SecA"/>
</dbReference>
<evidence type="ECO:0000256" key="3">
    <source>
        <dbReference type="ARBA" id="ARBA00007650"/>
    </source>
</evidence>
<dbReference type="CDD" id="cd17928">
    <property type="entry name" value="DEXDc_SecA"/>
    <property type="match status" value="1"/>
</dbReference>
<dbReference type="GO" id="GO:0005886">
    <property type="term" value="C:plasma membrane"/>
    <property type="evidence" value="ECO:0007669"/>
    <property type="project" value="UniProtKB-SubCell"/>
</dbReference>
<dbReference type="GO" id="GO:0005524">
    <property type="term" value="F:ATP binding"/>
    <property type="evidence" value="ECO:0007669"/>
    <property type="project" value="UniProtKB-UniRule"/>
</dbReference>
<dbReference type="InterPro" id="IPR014018">
    <property type="entry name" value="SecA_motor_DEAD"/>
</dbReference>
<dbReference type="PROSITE" id="PS51196">
    <property type="entry name" value="SECA_MOTOR_DEAD"/>
    <property type="match status" value="1"/>
</dbReference>
<dbReference type="SUPFAM" id="SSF81767">
    <property type="entry name" value="Pre-protein crosslinking domain of SecA"/>
    <property type="match status" value="1"/>
</dbReference>
<dbReference type="GO" id="GO:0006605">
    <property type="term" value="P:protein targeting"/>
    <property type="evidence" value="ECO:0007669"/>
    <property type="project" value="UniProtKB-UniRule"/>
</dbReference>
<dbReference type="HAMAP" id="MF_01382">
    <property type="entry name" value="SecA"/>
    <property type="match status" value="1"/>
</dbReference>
<comment type="subcellular location">
    <subcellularLocation>
        <location evidence="15">Cell membrane</location>
        <topology evidence="15">Peripheral membrane protein</topology>
        <orientation evidence="15">Cytoplasmic side</orientation>
    </subcellularLocation>
    <subcellularLocation>
        <location evidence="15">Cytoplasm</location>
    </subcellularLocation>
    <subcellularLocation>
        <location evidence="2">Membrane</location>
        <topology evidence="2">Peripheral membrane protein</topology>
    </subcellularLocation>
    <text evidence="15">Distribution is 50-50.</text>
</comment>
<dbReference type="NCBIfam" id="NF009538">
    <property type="entry name" value="PRK12904.1"/>
    <property type="match status" value="1"/>
</dbReference>
<sequence length="877" mass="99102">MSLFQNLKSFFGGGISLSELKYKVEEINVLEPEIKNFSNEELRTESLKLRKQPLDEILPRAFALAREAAWRTLKQRHFDVQFMGGIVLHKGAIAEMLTGEGKTLAATAPAYLNALSGEGSHVVTVNDYLAMRDTVWMGQIYHALGISTACIVHDSAYMYDSEWKVRESTLADQERDTTGAFLVQRDYLRPISRREAYLADITYGTNHEFGFDYLRDNLIYSLEQRVQRGHNFAIIDEVDSILIDEARTPLIISAPDTGSSDYYKIFARVVDGLKKDEDYAVDEKLKAVNITDSGIDKVEKNLKLKNIYAPENIRLVHYLQESLKAKALFHRDKDYVVKNDGVIIVDEFTGRMLHGRRYSGGLHQAIEAKEGVKIEAESRTYAQITIQNYFRMYKKLAGMTGTAQTSAEEFHKVYKLEVASIPPNRQMIRRNLSDIVYKTFDAKVRAIVEDIRTRSGKGQPVLLGTVSIEKNEIISEALKRAGIPHELLNAKSHEREGTIIAQAGKLGAVTVATNMAGRGVDIILGGNPPNPVEAEKVKNLGGLHVIGTERHEARRIDNQLRGRTGRQGDPGSSQFFLSLEDDLMRIFGGERLKNMMSSMNVPEDIPIQSQMVGKAIVQAQSKVEGFNFDARKHLLDYDDVLNQQRTTVYKKRENILGAVSKEAIKEIVREAFDGHKKRIIEGFTMSPAVSEWQFDALKNMLTHIKIVDEPKGFDDLAQRLKGLSAEMAKEKLEEFLNKAIDKKLDEFFKKEEINPAPEANFRGGVDISGRLLSAVDIMWMNHLENMEALRESVRLRAYGQRDPLVEYRSEGRHLFKEMQAMTDEWIFMNTLNFVQAQSGTSNVQKITVNARTDEKKIGRNDPCYCGSGKKFKKCHGA</sequence>
<dbReference type="PROSITE" id="PS01312">
    <property type="entry name" value="SECA"/>
    <property type="match status" value="1"/>
</dbReference>
<dbReference type="SMART" id="SM00957">
    <property type="entry name" value="SecA_DEAD"/>
    <property type="match status" value="1"/>
</dbReference>
<dbReference type="InterPro" id="IPR036670">
    <property type="entry name" value="SecA_X-link_sf"/>
</dbReference>
<comment type="caution">
    <text evidence="19">The sequence shown here is derived from an EMBL/GenBank/DDBJ whole genome shotgun (WGS) entry which is preliminary data.</text>
</comment>
<dbReference type="PRINTS" id="PR00906">
    <property type="entry name" value="SECA"/>
</dbReference>
<dbReference type="Pfam" id="PF07517">
    <property type="entry name" value="SecA_DEAD"/>
    <property type="match status" value="1"/>
</dbReference>
<comment type="similarity">
    <text evidence="3 15">Belongs to the SecA family.</text>
</comment>
<keyword evidence="13 15" id="KW-0811">Translocation</keyword>
<comment type="catalytic activity">
    <reaction evidence="15">
        <text>ATP + H2O + cellular proteinSide 1 = ADP + phosphate + cellular proteinSide 2.</text>
        <dbReference type="EC" id="7.4.2.8"/>
    </reaction>
</comment>
<keyword evidence="14 15" id="KW-0472">Membrane</keyword>
<dbReference type="InterPro" id="IPR011115">
    <property type="entry name" value="SecA_DEAD"/>
</dbReference>
<reference evidence="19 20" key="1">
    <citation type="journal article" date="2016" name="Nat. Commun.">
        <title>Thousands of microbial genomes shed light on interconnected biogeochemical processes in an aquifer system.</title>
        <authorList>
            <person name="Anantharaman K."/>
            <person name="Brown C.T."/>
            <person name="Hug L.A."/>
            <person name="Sharon I."/>
            <person name="Castelle C.J."/>
            <person name="Probst A.J."/>
            <person name="Thomas B.C."/>
            <person name="Singh A."/>
            <person name="Wilkins M.J."/>
            <person name="Karaoz U."/>
            <person name="Brodie E.L."/>
            <person name="Williams K.H."/>
            <person name="Hubbard S.S."/>
            <person name="Banfield J.F."/>
        </authorList>
    </citation>
    <scope>NUCLEOTIDE SEQUENCE [LARGE SCALE GENOMIC DNA]</scope>
</reference>
<evidence type="ECO:0000256" key="15">
    <source>
        <dbReference type="HAMAP-Rule" id="MF_01382"/>
    </source>
</evidence>
<comment type="cofactor">
    <cofactor evidence="1">
        <name>Zn(2+)</name>
        <dbReference type="ChEBI" id="CHEBI:29105"/>
    </cofactor>
</comment>
<evidence type="ECO:0000256" key="10">
    <source>
        <dbReference type="ARBA" id="ARBA00022840"/>
    </source>
</evidence>
<dbReference type="GO" id="GO:0046872">
    <property type="term" value="F:metal ion binding"/>
    <property type="evidence" value="ECO:0007669"/>
    <property type="project" value="UniProtKB-KW"/>
</dbReference>
<keyword evidence="8 15" id="KW-0547">Nucleotide-binding</keyword>